<dbReference type="InterPro" id="IPR028116">
    <property type="entry name" value="Cis-CaaD-like"/>
</dbReference>
<evidence type="ECO:0000313" key="2">
    <source>
        <dbReference type="EMBL" id="KAL1410460.1"/>
    </source>
</evidence>
<reference evidence="2 3" key="1">
    <citation type="submission" date="2023-08" db="EMBL/GenBank/DDBJ databases">
        <title>Annotated Genome Sequence of Vanrija albida AlHP1.</title>
        <authorList>
            <person name="Herzog R."/>
        </authorList>
    </citation>
    <scope>NUCLEOTIDE SEQUENCE [LARGE SCALE GENOMIC DNA]</scope>
    <source>
        <strain evidence="2 3">AlHP1</strain>
    </source>
</reference>
<gene>
    <name evidence="2" type="ORF">Q8F55_004471</name>
</gene>
<dbReference type="Pfam" id="PF14832">
    <property type="entry name" value="Tautomerase_3"/>
    <property type="match status" value="1"/>
</dbReference>
<dbReference type="Proteomes" id="UP001565368">
    <property type="component" value="Unassembled WGS sequence"/>
</dbReference>
<dbReference type="Gene3D" id="3.30.429.10">
    <property type="entry name" value="Macrophage Migration Inhibitory Factor"/>
    <property type="match status" value="1"/>
</dbReference>
<proteinExistence type="predicted"/>
<evidence type="ECO:0000313" key="3">
    <source>
        <dbReference type="Proteomes" id="UP001565368"/>
    </source>
</evidence>
<dbReference type="RefSeq" id="XP_069210404.1">
    <property type="nucleotide sequence ID" value="XM_069352986.1"/>
</dbReference>
<protein>
    <recommendedName>
        <fullName evidence="1">Tautomerase cis-CaaD-like domain-containing protein</fullName>
    </recommendedName>
</protein>
<keyword evidence="3" id="KW-1185">Reference proteome</keyword>
<accession>A0ABR3Q6V0</accession>
<sequence>MPTYVVRVPAGLLSEAKKDALAQAITEAHHASTGAPHLFAQVIVDEDAPERKRYLGGVPQLQAEPGGHIWIRGDIRGGRSAELREGLLRAIASRASDVTGVSIDNVWVYLSTMEPSTIFEFGDVVPEPDAAKEKAFVAGLAPDVRAKFPNGK</sequence>
<dbReference type="InterPro" id="IPR014347">
    <property type="entry name" value="Tautomerase/MIF_sf"/>
</dbReference>
<organism evidence="2 3">
    <name type="scientific">Vanrija albida</name>
    <dbReference type="NCBI Taxonomy" id="181172"/>
    <lineage>
        <taxon>Eukaryota</taxon>
        <taxon>Fungi</taxon>
        <taxon>Dikarya</taxon>
        <taxon>Basidiomycota</taxon>
        <taxon>Agaricomycotina</taxon>
        <taxon>Tremellomycetes</taxon>
        <taxon>Trichosporonales</taxon>
        <taxon>Trichosporonaceae</taxon>
        <taxon>Vanrija</taxon>
    </lineage>
</organism>
<dbReference type="GeneID" id="95985514"/>
<feature type="domain" description="Tautomerase cis-CaaD-like" evidence="1">
    <location>
        <begin position="1"/>
        <end position="71"/>
    </location>
</feature>
<dbReference type="SUPFAM" id="SSF55331">
    <property type="entry name" value="Tautomerase/MIF"/>
    <property type="match status" value="1"/>
</dbReference>
<comment type="caution">
    <text evidence="2">The sequence shown here is derived from an EMBL/GenBank/DDBJ whole genome shotgun (WGS) entry which is preliminary data.</text>
</comment>
<dbReference type="EMBL" id="JBBXJM010000003">
    <property type="protein sequence ID" value="KAL1410460.1"/>
    <property type="molecule type" value="Genomic_DNA"/>
</dbReference>
<evidence type="ECO:0000259" key="1">
    <source>
        <dbReference type="Pfam" id="PF14832"/>
    </source>
</evidence>
<name>A0ABR3Q6V0_9TREE</name>